<sequence length="234" mass="26120">MQPSDYEDLTPAQAIAYQHELRRQINITPLLSPISIIGGADISFNKYSEVVYAGIVLFSYPELKIIGQATAISKTKFPYISGLLAFREVPALLNAWDKLTIKPHLMVLDGQGIAHERRTGIATHFGLITDTPSIGSAKSRLTGRYDEPGNQPFNQSPMYDKGEVIGTALRSKKNCKPIYISPGHRISMEQSVEVIKSCVRGYRIPEPTRQAHLLVNKIRIEDGDNNNRQINLFD</sequence>
<feature type="binding site" evidence="6">
    <location>
        <position position="41"/>
    </location>
    <ligand>
        <name>Mg(2+)</name>
        <dbReference type="ChEBI" id="CHEBI:18420"/>
    </ligand>
</feature>
<dbReference type="PANTHER" id="PTHR28511">
    <property type="entry name" value="ENDONUCLEASE V"/>
    <property type="match status" value="1"/>
</dbReference>
<comment type="cofactor">
    <cofactor evidence="6">
        <name>Mg(2+)</name>
        <dbReference type="ChEBI" id="CHEBI:18420"/>
    </cofactor>
</comment>
<protein>
    <recommendedName>
        <fullName evidence="6">Endonuclease V</fullName>
        <ecNumber evidence="6">3.1.21.7</ecNumber>
    </recommendedName>
    <alternativeName>
        <fullName evidence="6">Deoxyinosine 3'endonuclease</fullName>
    </alternativeName>
    <alternativeName>
        <fullName evidence="6">Deoxyribonuclease V</fullName>
        <shortName evidence="6">DNase V</shortName>
    </alternativeName>
</protein>
<gene>
    <name evidence="6" type="primary">nfi</name>
    <name evidence="7" type="ORF">J2W55_000644</name>
</gene>
<keyword evidence="6" id="KW-0227">DNA damage</keyword>
<evidence type="ECO:0000256" key="5">
    <source>
        <dbReference type="ARBA" id="ARBA00022801"/>
    </source>
</evidence>
<dbReference type="Gene3D" id="3.30.2170.10">
    <property type="entry name" value="archaeoglobus fulgidus dsm 4304 superfamily"/>
    <property type="match status" value="1"/>
</dbReference>
<dbReference type="CDD" id="cd06559">
    <property type="entry name" value="Endonuclease_V"/>
    <property type="match status" value="1"/>
</dbReference>
<dbReference type="RefSeq" id="WP_310091877.1">
    <property type="nucleotide sequence ID" value="NZ_JAVDUU010000001.1"/>
</dbReference>
<feature type="site" description="Interaction with target DNA" evidence="6">
    <location>
        <position position="79"/>
    </location>
</feature>
<evidence type="ECO:0000256" key="4">
    <source>
        <dbReference type="ARBA" id="ARBA00022759"/>
    </source>
</evidence>
<accession>A0ABU1T7E5</accession>
<name>A0ABU1T7E5_9SPHI</name>
<comment type="subcellular location">
    <subcellularLocation>
        <location evidence="1 6">Cytoplasm</location>
    </subcellularLocation>
</comment>
<comment type="catalytic activity">
    <reaction evidence="6">
        <text>Endonucleolytic cleavage at apurinic or apyrimidinic sites to products with a 5'-phosphate.</text>
        <dbReference type="EC" id="3.1.21.7"/>
    </reaction>
</comment>
<keyword evidence="6" id="KW-0234">DNA repair</keyword>
<keyword evidence="5 6" id="KW-0378">Hydrolase</keyword>
<comment type="function">
    <text evidence="6">DNA repair enzyme involved in the repair of deaminated bases. Selectively cleaves double-stranded DNA at the second phosphodiester bond 3' to a deoxyinosine leaving behind the intact lesion on the nicked DNA.</text>
</comment>
<dbReference type="EMBL" id="JAVDUU010000001">
    <property type="protein sequence ID" value="MDR6940816.1"/>
    <property type="molecule type" value="Genomic_DNA"/>
</dbReference>
<keyword evidence="4 6" id="KW-0255">Endonuclease</keyword>
<evidence type="ECO:0000256" key="2">
    <source>
        <dbReference type="ARBA" id="ARBA00022490"/>
    </source>
</evidence>
<evidence type="ECO:0000256" key="6">
    <source>
        <dbReference type="HAMAP-Rule" id="MF_00801"/>
    </source>
</evidence>
<keyword evidence="6" id="KW-0460">Magnesium</keyword>
<dbReference type="NCBIfam" id="NF008629">
    <property type="entry name" value="PRK11617.1"/>
    <property type="match status" value="1"/>
</dbReference>
<dbReference type="EC" id="3.1.21.7" evidence="6"/>
<evidence type="ECO:0000256" key="1">
    <source>
        <dbReference type="ARBA" id="ARBA00004496"/>
    </source>
</evidence>
<dbReference type="HAMAP" id="MF_00801">
    <property type="entry name" value="Endonuclease_5"/>
    <property type="match status" value="1"/>
</dbReference>
<evidence type="ECO:0000313" key="7">
    <source>
        <dbReference type="EMBL" id="MDR6940816.1"/>
    </source>
</evidence>
<comment type="similarity">
    <text evidence="6">Belongs to the endonuclease V family.</text>
</comment>
<feature type="binding site" evidence="6">
    <location>
        <position position="109"/>
    </location>
    <ligand>
        <name>Mg(2+)</name>
        <dbReference type="ChEBI" id="CHEBI:18420"/>
    </ligand>
</feature>
<evidence type="ECO:0000313" key="8">
    <source>
        <dbReference type="Proteomes" id="UP001247620"/>
    </source>
</evidence>
<keyword evidence="3 6" id="KW-0540">Nuclease</keyword>
<dbReference type="Proteomes" id="UP001247620">
    <property type="component" value="Unassembled WGS sequence"/>
</dbReference>
<dbReference type="PANTHER" id="PTHR28511:SF1">
    <property type="entry name" value="ENDONUCLEASE V"/>
    <property type="match status" value="1"/>
</dbReference>
<reference evidence="7 8" key="1">
    <citation type="submission" date="2023-07" db="EMBL/GenBank/DDBJ databases">
        <title>Sorghum-associated microbial communities from plants grown in Nebraska, USA.</title>
        <authorList>
            <person name="Schachtman D."/>
        </authorList>
    </citation>
    <scope>NUCLEOTIDE SEQUENCE [LARGE SCALE GENOMIC DNA]</scope>
    <source>
        <strain evidence="7 8">3262</strain>
    </source>
</reference>
<evidence type="ECO:0000256" key="3">
    <source>
        <dbReference type="ARBA" id="ARBA00022722"/>
    </source>
</evidence>
<organism evidence="7 8">
    <name type="scientific">Mucilaginibacter pocheonensis</name>
    <dbReference type="NCBI Taxonomy" id="398050"/>
    <lineage>
        <taxon>Bacteria</taxon>
        <taxon>Pseudomonadati</taxon>
        <taxon>Bacteroidota</taxon>
        <taxon>Sphingobacteriia</taxon>
        <taxon>Sphingobacteriales</taxon>
        <taxon>Sphingobacteriaceae</taxon>
        <taxon>Mucilaginibacter</taxon>
    </lineage>
</organism>
<keyword evidence="8" id="KW-1185">Reference proteome</keyword>
<keyword evidence="2 6" id="KW-0963">Cytoplasm</keyword>
<keyword evidence="6" id="KW-0479">Metal-binding</keyword>
<dbReference type="GO" id="GO:0043737">
    <property type="term" value="F:deoxyribonuclease V activity"/>
    <property type="evidence" value="ECO:0007669"/>
    <property type="project" value="UniProtKB-EC"/>
</dbReference>
<dbReference type="Pfam" id="PF04493">
    <property type="entry name" value="Endonuclease_5"/>
    <property type="match status" value="1"/>
</dbReference>
<proteinExistence type="inferred from homology"/>
<comment type="caution">
    <text evidence="7">The sequence shown here is derived from an EMBL/GenBank/DDBJ whole genome shotgun (WGS) entry which is preliminary data.</text>
</comment>
<dbReference type="InterPro" id="IPR007581">
    <property type="entry name" value="Endonuclease-V"/>
</dbReference>